<dbReference type="Proteomes" id="UP000192578">
    <property type="component" value="Unassembled WGS sequence"/>
</dbReference>
<comment type="caution">
    <text evidence="10">The sequence shown here is derived from an EMBL/GenBank/DDBJ whole genome shotgun (WGS) entry which is preliminary data.</text>
</comment>
<proteinExistence type="inferred from homology"/>
<organism evidence="10 11">
    <name type="scientific">Hypsibius exemplaris</name>
    <name type="common">Freshwater tardigrade</name>
    <dbReference type="NCBI Taxonomy" id="2072580"/>
    <lineage>
        <taxon>Eukaryota</taxon>
        <taxon>Metazoa</taxon>
        <taxon>Ecdysozoa</taxon>
        <taxon>Tardigrada</taxon>
        <taxon>Eutardigrada</taxon>
        <taxon>Parachela</taxon>
        <taxon>Hypsibioidea</taxon>
        <taxon>Hypsibiidae</taxon>
        <taxon>Hypsibius</taxon>
    </lineage>
</organism>
<keyword evidence="4" id="KW-0539">Nucleus</keyword>
<sequence>MRIEKCFFCSSTIYPGHGIQFVRNDCKIFKFCRSKCHRAFKKKKNPRKTRWTKAFRKASGKELTVDQAFEFEKRRNTPVKYSRELWEKTVDAMKRIEEIQQKRKAQHIIKRLQKGVEDRKKADRKLVEKNMHVLKSPAAKLSRKGQQLMEIEEESDFEEEKAVMEVEVEDEDEE</sequence>
<dbReference type="GO" id="GO:0042273">
    <property type="term" value="P:ribosomal large subunit biogenesis"/>
    <property type="evidence" value="ECO:0007669"/>
    <property type="project" value="TreeGrafter"/>
</dbReference>
<comment type="function">
    <text evidence="6">Involved in the biogenesis of the 60S ribosomal subunit. Ensures the docking of NOG1 to pre-60S particles.</text>
</comment>
<evidence type="ECO:0000313" key="11">
    <source>
        <dbReference type="Proteomes" id="UP000192578"/>
    </source>
</evidence>
<dbReference type="PROSITE" id="PS01073">
    <property type="entry name" value="RIBOSOMAL_L24E"/>
    <property type="match status" value="1"/>
</dbReference>
<dbReference type="Gene3D" id="2.30.170.20">
    <property type="entry name" value="Ribosomal protein L24e"/>
    <property type="match status" value="1"/>
</dbReference>
<dbReference type="InterPro" id="IPR038630">
    <property type="entry name" value="L24e/L24_sf"/>
</dbReference>
<dbReference type="SMART" id="SM00746">
    <property type="entry name" value="TRASH"/>
    <property type="match status" value="1"/>
</dbReference>
<evidence type="ECO:0000256" key="3">
    <source>
        <dbReference type="ARBA" id="ARBA00022517"/>
    </source>
</evidence>
<dbReference type="InterPro" id="IPR000988">
    <property type="entry name" value="Ribosomal_eL24-rel_N"/>
</dbReference>
<keyword evidence="8" id="KW-0175">Coiled coil</keyword>
<reference evidence="11" key="1">
    <citation type="submission" date="2017-01" db="EMBL/GenBank/DDBJ databases">
        <title>Comparative genomics of anhydrobiosis in the tardigrade Hypsibius dujardini.</title>
        <authorList>
            <person name="Yoshida Y."/>
            <person name="Koutsovoulos G."/>
            <person name="Laetsch D."/>
            <person name="Stevens L."/>
            <person name="Kumar S."/>
            <person name="Horikawa D."/>
            <person name="Ishino K."/>
            <person name="Komine S."/>
            <person name="Tomita M."/>
            <person name="Blaxter M."/>
            <person name="Arakawa K."/>
        </authorList>
    </citation>
    <scope>NUCLEOTIDE SEQUENCE [LARGE SCALE GENOMIC DNA]</scope>
    <source>
        <strain evidence="11">Z151</strain>
    </source>
</reference>
<evidence type="ECO:0000256" key="6">
    <source>
        <dbReference type="ARBA" id="ARBA00059003"/>
    </source>
</evidence>
<dbReference type="GO" id="GO:0005730">
    <property type="term" value="C:nucleolus"/>
    <property type="evidence" value="ECO:0007669"/>
    <property type="project" value="TreeGrafter"/>
</dbReference>
<dbReference type="CDD" id="cd00472">
    <property type="entry name" value="Ribosomal_L24e_L24"/>
    <property type="match status" value="1"/>
</dbReference>
<dbReference type="AlphaFoldDB" id="A0A1W0WPV3"/>
<accession>A0A1W0WPV3</accession>
<evidence type="ECO:0000256" key="2">
    <source>
        <dbReference type="ARBA" id="ARBA00005647"/>
    </source>
</evidence>
<evidence type="ECO:0000313" key="10">
    <source>
        <dbReference type="EMBL" id="OQV17167.1"/>
    </source>
</evidence>
<evidence type="ECO:0000256" key="7">
    <source>
        <dbReference type="ARBA" id="ARBA00064137"/>
    </source>
</evidence>
<comment type="similarity">
    <text evidence="2">Belongs to the eukaryotic ribosomal protein eL24 family.</text>
</comment>
<name>A0A1W0WPV3_HYPEX</name>
<dbReference type="OrthoDB" id="10262490at2759"/>
<dbReference type="InterPro" id="IPR011017">
    <property type="entry name" value="TRASH_dom"/>
</dbReference>
<dbReference type="EMBL" id="MTYJ01000065">
    <property type="protein sequence ID" value="OQV17167.1"/>
    <property type="molecule type" value="Genomic_DNA"/>
</dbReference>
<dbReference type="PANTHER" id="PTHR10792:SF8">
    <property type="entry name" value="RIBOSOME BIOGENESIS PROTEIN RLP24-RELATED"/>
    <property type="match status" value="1"/>
</dbReference>
<evidence type="ECO:0000256" key="4">
    <source>
        <dbReference type="ARBA" id="ARBA00023242"/>
    </source>
</evidence>
<keyword evidence="11" id="KW-1185">Reference proteome</keyword>
<dbReference type="InterPro" id="IPR023442">
    <property type="entry name" value="Ribosomal_eL24_CS"/>
</dbReference>
<evidence type="ECO:0000259" key="9">
    <source>
        <dbReference type="SMART" id="SM00746"/>
    </source>
</evidence>
<dbReference type="Pfam" id="PF01246">
    <property type="entry name" value="Ribosomal_L24e"/>
    <property type="match status" value="1"/>
</dbReference>
<evidence type="ECO:0000256" key="8">
    <source>
        <dbReference type="SAM" id="Coils"/>
    </source>
</evidence>
<feature type="domain" description="TRASH" evidence="9">
    <location>
        <begin position="6"/>
        <end position="44"/>
    </location>
</feature>
<dbReference type="FunFam" id="2.30.170.20:FF:000001">
    <property type="entry name" value="probable ribosome biogenesis protein RLP24"/>
    <property type="match status" value="1"/>
</dbReference>
<keyword evidence="3" id="KW-0690">Ribosome biogenesis</keyword>
<dbReference type="PANTHER" id="PTHR10792">
    <property type="entry name" value="60S RIBOSOMAL PROTEIN L24"/>
    <property type="match status" value="1"/>
</dbReference>
<feature type="coiled-coil region" evidence="8">
    <location>
        <begin position="141"/>
        <end position="174"/>
    </location>
</feature>
<dbReference type="GO" id="GO:0003735">
    <property type="term" value="F:structural constituent of ribosome"/>
    <property type="evidence" value="ECO:0007669"/>
    <property type="project" value="InterPro"/>
</dbReference>
<comment type="subcellular location">
    <subcellularLocation>
        <location evidence="1">Nucleus</location>
    </subcellularLocation>
</comment>
<gene>
    <name evidence="10" type="ORF">BV898_08746</name>
</gene>
<dbReference type="SUPFAM" id="SSF57716">
    <property type="entry name" value="Glucocorticoid receptor-like (DNA-binding domain)"/>
    <property type="match status" value="1"/>
</dbReference>
<dbReference type="InterPro" id="IPR056366">
    <property type="entry name" value="Ribosomal_eL24"/>
</dbReference>
<evidence type="ECO:0000256" key="1">
    <source>
        <dbReference type="ARBA" id="ARBA00004123"/>
    </source>
</evidence>
<protein>
    <recommendedName>
        <fullName evidence="5">Probable ribosome biogenesis protein RLP24</fullName>
    </recommendedName>
</protein>
<evidence type="ECO:0000256" key="5">
    <source>
        <dbReference type="ARBA" id="ARBA00039784"/>
    </source>
</evidence>
<comment type="subunit">
    <text evidence="7">Associated with nucleolar and cytoplasmic pre-60S particles. At the end of biogenesis it dissociates from cytoplasmic pre-60S particles and is likely to be exchanged for its ribosomal homologue, RPL24.</text>
</comment>